<reference evidence="1" key="1">
    <citation type="submission" date="2022-11" db="EMBL/GenBank/DDBJ databases">
        <title>Genome Sequence of Boeremia exigua.</title>
        <authorList>
            <person name="Buettner E."/>
        </authorList>
    </citation>
    <scope>NUCLEOTIDE SEQUENCE</scope>
    <source>
        <strain evidence="1">CU02</strain>
    </source>
</reference>
<proteinExistence type="predicted"/>
<organism evidence="1 2">
    <name type="scientific">Boeremia exigua</name>
    <dbReference type="NCBI Taxonomy" id="749465"/>
    <lineage>
        <taxon>Eukaryota</taxon>
        <taxon>Fungi</taxon>
        <taxon>Dikarya</taxon>
        <taxon>Ascomycota</taxon>
        <taxon>Pezizomycotina</taxon>
        <taxon>Dothideomycetes</taxon>
        <taxon>Pleosporomycetidae</taxon>
        <taxon>Pleosporales</taxon>
        <taxon>Pleosporineae</taxon>
        <taxon>Didymellaceae</taxon>
        <taxon>Boeremia</taxon>
    </lineage>
</organism>
<name>A0ACC2I4M3_9PLEO</name>
<comment type="caution">
    <text evidence="1">The sequence shown here is derived from an EMBL/GenBank/DDBJ whole genome shotgun (WGS) entry which is preliminary data.</text>
</comment>
<evidence type="ECO:0000313" key="1">
    <source>
        <dbReference type="EMBL" id="KAJ8109943.1"/>
    </source>
</evidence>
<evidence type="ECO:0000313" key="2">
    <source>
        <dbReference type="Proteomes" id="UP001153331"/>
    </source>
</evidence>
<protein>
    <submittedName>
        <fullName evidence="1">Uncharacterized protein</fullName>
    </submittedName>
</protein>
<sequence>MPYSRIFTPRTFTLITAMSLGGGYLMIKSKALAEQQRERGVGDYSVTVDRRRDLMTSNNQIYEHVIKINQISLSGFMSIRKLEDRFAPTVLVSRLEHPTHGFGGFGLTCTRSGGAIVLMYSTVESLRPTADASASQVRAFCTALPRLSAVITSAQTVWRGHRPAKLTMYGPVDSTLTFSVNDMAKSAGYYNVDDFNKYKKTQGRCLPPRINVLAAATHIQALLDAKKLTYGFMGGLPMLCLGYKREMPDLHIAYDAREFERLKAKLETDRRIRIQTGLNSLLPFKILIWTGPEFKDQGCSVSASIEMDFVPSGSYGTPTSSDLAHTTILLGLKTASGKQMIFKSLNLYYLVATLLSYCKSRDLLWDPRKDILYLCKNETEEIQRLSARLNKKEVKELFLGTPFFSRLNIDDQRLCYRVLLATEPPPTMAITPPAPQAKMDETERNADARSSRLRYRNTSEQRSSSSGKSDRPQLQSTEHLQDTGRLSYIKGVQCVKSAKPQAVSAAKATKEARKSMPNLLADYNAPNSHALAQDNSRASVPEQAQAIPQARNVRSRPHSSGPHPVHVSSKLEYGAGFRPAYMESRRDTDNANEVFELAHVTTTSSVDSSKTDPAGALVGGIQSQKGSIHVVSPEWEQKPHQQYFEETVAPSRGRLHVVSPEGLYGGVEVAQEAKRVHTAGKRHHSAPPVETQPAPVFELDATALNVTFFAELPADSIVPSPIEQHILQEDELSGLQTVKPLNVHKTIAPTEPGFLPASLVVGRPGMHAHRSSLSHPTSTDELSENFSTRQTNAYRYSAYTLPSSEGPKASPKEASAPAYLPYRPVVETFGLSRTDSASSMYSPGHKRDASDASTASHDSSKLAREYQELLDFEAGYGSD</sequence>
<accession>A0ACC2I4M3</accession>
<keyword evidence="2" id="KW-1185">Reference proteome</keyword>
<dbReference type="Proteomes" id="UP001153331">
    <property type="component" value="Unassembled WGS sequence"/>
</dbReference>
<gene>
    <name evidence="1" type="ORF">OPT61_g7083</name>
</gene>
<dbReference type="EMBL" id="JAPHNI010000552">
    <property type="protein sequence ID" value="KAJ8109943.1"/>
    <property type="molecule type" value="Genomic_DNA"/>
</dbReference>